<evidence type="ECO:0000313" key="6">
    <source>
        <dbReference type="Proteomes" id="UP000005632"/>
    </source>
</evidence>
<keyword evidence="3" id="KW-0449">Lipoprotein</keyword>
<dbReference type="GO" id="GO:0006950">
    <property type="term" value="P:response to stress"/>
    <property type="evidence" value="ECO:0007669"/>
    <property type="project" value="UniProtKB-ARBA"/>
</dbReference>
<feature type="domain" description="Lipocalin/cytosolic fatty-acid binding" evidence="4">
    <location>
        <begin position="39"/>
        <end position="179"/>
    </location>
</feature>
<feature type="chain" id="PRO_5013437402" evidence="2">
    <location>
        <begin position="25"/>
        <end position="183"/>
    </location>
</feature>
<dbReference type="PRINTS" id="PR01171">
    <property type="entry name" value="BCTLIPOCALIN"/>
</dbReference>
<evidence type="ECO:0000313" key="5">
    <source>
        <dbReference type="EMBL" id="AEV28664.1"/>
    </source>
</evidence>
<dbReference type="InterPro" id="IPR047202">
    <property type="entry name" value="Lipocalin_Blc-like_dom"/>
</dbReference>
<dbReference type="EMBL" id="CP003155">
    <property type="protein sequence ID" value="AEV28664.1"/>
    <property type="molecule type" value="Genomic_DNA"/>
</dbReference>
<dbReference type="InterPro" id="IPR012674">
    <property type="entry name" value="Calycin"/>
</dbReference>
<dbReference type="AlphaFoldDB" id="G8QQ87"/>
<evidence type="ECO:0000256" key="3">
    <source>
        <dbReference type="PIRSR" id="PIRSR036893-52"/>
    </source>
</evidence>
<dbReference type="InterPro" id="IPR000566">
    <property type="entry name" value="Lipocln_cytosolic_FA-bd_dom"/>
</dbReference>
<keyword evidence="3" id="KW-0564">Palmitate</keyword>
<dbReference type="InterPro" id="IPR002446">
    <property type="entry name" value="Lipocalin_bac"/>
</dbReference>
<sequence>MERRKTLMILATVLLVSTVSCTTANGGYEPLKTVPSLSIPQYMGRWYEIARYDHGFEKNLVGAVADYTLRIDGKVSVVNSAFKKTLDGKYTQVKAVAQRPDDMAPGRLKVKFFGLFSADYLVFALDGEAYQWALVGDDSRRYLWFLSRKPEISDQLLDTMKHLATEAGYDVSLLYYVPQKERD</sequence>
<dbReference type="PANTHER" id="PTHR10612:SF34">
    <property type="entry name" value="APOLIPOPROTEIN D"/>
    <property type="match status" value="1"/>
</dbReference>
<dbReference type="SUPFAM" id="SSF50814">
    <property type="entry name" value="Lipocalins"/>
    <property type="match status" value="1"/>
</dbReference>
<name>G8QQ87_SPHPG</name>
<reference evidence="5 6" key="1">
    <citation type="submission" date="2011-11" db="EMBL/GenBank/DDBJ databases">
        <title>Complete sequence of Spirochaeta sp. grapes.</title>
        <authorList>
            <consortium name="US DOE Joint Genome Institute"/>
            <person name="Lucas S."/>
            <person name="Han J."/>
            <person name="Lapidus A."/>
            <person name="Cheng J.-F."/>
            <person name="Goodwin L."/>
            <person name="Pitluck S."/>
            <person name="Peters L."/>
            <person name="Ovchinnikova G."/>
            <person name="Munk A.C."/>
            <person name="Detter J.C."/>
            <person name="Han C."/>
            <person name="Tapia R."/>
            <person name="Land M."/>
            <person name="Hauser L."/>
            <person name="Kyrpides N."/>
            <person name="Ivanova N."/>
            <person name="Pagani I."/>
            <person name="Ritalahtilisa K."/>
            <person name="Loeffler F."/>
            <person name="Woyke T."/>
        </authorList>
    </citation>
    <scope>NUCLEOTIDE SEQUENCE [LARGE SCALE GENOMIC DNA]</scope>
    <source>
        <strain evidence="6">ATCC BAA-1885 / DSM 22778 / Grapes</strain>
    </source>
</reference>
<protein>
    <submittedName>
        <fullName evidence="5">Bacterial lipocalin</fullName>
    </submittedName>
</protein>
<dbReference type="KEGG" id="sgp:SpiGrapes_0836"/>
<dbReference type="eggNOG" id="COG3040">
    <property type="taxonomic scope" value="Bacteria"/>
</dbReference>
<evidence type="ECO:0000259" key="4">
    <source>
        <dbReference type="Pfam" id="PF08212"/>
    </source>
</evidence>
<dbReference type="HOGENOM" id="CLU_068449_3_0_12"/>
<evidence type="ECO:0000256" key="2">
    <source>
        <dbReference type="PIRNR" id="PIRNR036893"/>
    </source>
</evidence>
<proteinExistence type="inferred from homology"/>
<dbReference type="InterPro" id="IPR022271">
    <property type="entry name" value="Lipocalin_ApoD"/>
</dbReference>
<organism evidence="5 6">
    <name type="scientific">Sphaerochaeta pleomorpha (strain ATCC BAA-1885 / DSM 22778 / Grapes)</name>
    <dbReference type="NCBI Taxonomy" id="158190"/>
    <lineage>
        <taxon>Bacteria</taxon>
        <taxon>Pseudomonadati</taxon>
        <taxon>Spirochaetota</taxon>
        <taxon>Spirochaetia</taxon>
        <taxon>Spirochaetales</taxon>
        <taxon>Sphaerochaetaceae</taxon>
        <taxon>Sphaerochaeta</taxon>
    </lineage>
</organism>
<gene>
    <name evidence="5" type="ordered locus">SpiGrapes_0836</name>
</gene>
<evidence type="ECO:0000256" key="1">
    <source>
        <dbReference type="ARBA" id="ARBA00006889"/>
    </source>
</evidence>
<dbReference type="Gene3D" id="2.40.128.20">
    <property type="match status" value="1"/>
</dbReference>
<feature type="signal peptide" evidence="2">
    <location>
        <begin position="1"/>
        <end position="24"/>
    </location>
</feature>
<dbReference type="CDD" id="cd19438">
    <property type="entry name" value="lipocalin_Blc-like"/>
    <property type="match status" value="1"/>
</dbReference>
<accession>G8QQ87</accession>
<dbReference type="STRING" id="158190.SpiGrapes_0836"/>
<dbReference type="PROSITE" id="PS51257">
    <property type="entry name" value="PROKAR_LIPOPROTEIN"/>
    <property type="match status" value="1"/>
</dbReference>
<dbReference type="Pfam" id="PF08212">
    <property type="entry name" value="Lipocalin_2"/>
    <property type="match status" value="1"/>
</dbReference>
<feature type="lipid moiety-binding region" description="S-diacylglycerol cysteine" evidence="3">
    <location>
        <position position="21"/>
    </location>
</feature>
<dbReference type="Proteomes" id="UP000005632">
    <property type="component" value="Chromosome"/>
</dbReference>
<comment type="similarity">
    <text evidence="1 2">Belongs to the calycin superfamily. Lipocalin family.</text>
</comment>
<dbReference type="RefSeq" id="WP_014269513.1">
    <property type="nucleotide sequence ID" value="NC_016633.1"/>
</dbReference>
<dbReference type="PIRSF" id="PIRSF036893">
    <property type="entry name" value="Lipocalin_ApoD"/>
    <property type="match status" value="1"/>
</dbReference>
<keyword evidence="6" id="KW-1185">Reference proteome</keyword>
<dbReference type="PANTHER" id="PTHR10612">
    <property type="entry name" value="APOLIPOPROTEIN D"/>
    <property type="match status" value="1"/>
</dbReference>
<feature type="lipid moiety-binding region" description="N-palmitoyl cysteine" evidence="3">
    <location>
        <position position="21"/>
    </location>
</feature>
<keyword evidence="2" id="KW-0732">Signal</keyword>
<dbReference type="OrthoDB" id="9793905at2"/>